<dbReference type="Proteomes" id="UP000694005">
    <property type="component" value="Chromosome A09"/>
</dbReference>
<evidence type="ECO:0000313" key="3">
    <source>
        <dbReference type="Proteomes" id="UP000694005"/>
    </source>
</evidence>
<keyword evidence="1" id="KW-0812">Transmembrane</keyword>
<keyword evidence="1" id="KW-1133">Transmembrane helix</keyword>
<dbReference type="EMBL" id="LS974625">
    <property type="protein sequence ID" value="CAG7861027.1"/>
    <property type="molecule type" value="Genomic_DNA"/>
</dbReference>
<evidence type="ECO:0000313" key="2">
    <source>
        <dbReference type="EMBL" id="CAG7861027.1"/>
    </source>
</evidence>
<evidence type="ECO:0000256" key="1">
    <source>
        <dbReference type="SAM" id="Phobius"/>
    </source>
</evidence>
<protein>
    <submittedName>
        <fullName evidence="2">Uncharacterized protein</fullName>
    </submittedName>
</protein>
<keyword evidence="1" id="KW-0472">Membrane</keyword>
<gene>
    <name evidence="2" type="ORF">BRAPAZ1V2_A09P14940.2</name>
</gene>
<organism evidence="2 3">
    <name type="scientific">Brassica campestris</name>
    <name type="common">Field mustard</name>
    <dbReference type="NCBI Taxonomy" id="3711"/>
    <lineage>
        <taxon>Eukaryota</taxon>
        <taxon>Viridiplantae</taxon>
        <taxon>Streptophyta</taxon>
        <taxon>Embryophyta</taxon>
        <taxon>Tracheophyta</taxon>
        <taxon>Spermatophyta</taxon>
        <taxon>Magnoliopsida</taxon>
        <taxon>eudicotyledons</taxon>
        <taxon>Gunneridae</taxon>
        <taxon>Pentapetalae</taxon>
        <taxon>rosids</taxon>
        <taxon>malvids</taxon>
        <taxon>Brassicales</taxon>
        <taxon>Brassicaceae</taxon>
        <taxon>Brassiceae</taxon>
        <taxon>Brassica</taxon>
    </lineage>
</organism>
<reference evidence="2 3" key="1">
    <citation type="submission" date="2021-07" db="EMBL/GenBank/DDBJ databases">
        <authorList>
            <consortium name="Genoscope - CEA"/>
            <person name="William W."/>
        </authorList>
    </citation>
    <scope>NUCLEOTIDE SEQUENCE [LARGE SCALE GENOMIC DNA]</scope>
</reference>
<feature type="transmembrane region" description="Helical" evidence="1">
    <location>
        <begin position="147"/>
        <end position="168"/>
    </location>
</feature>
<dbReference type="AlphaFoldDB" id="A0A8D9CTG4"/>
<dbReference type="Gramene" id="A09p14940.2_BraZ1">
    <property type="protein sequence ID" value="A09p14940.2_BraZ1.CDS.1"/>
    <property type="gene ID" value="A09g14940.2_BraZ1"/>
</dbReference>
<sequence>MPAEFDDHRSFGSSLTIRPAVCKFRICLVLSPKPDMEEAYFRLLFRIRAKGCPSDEDMLWLDLPKIRGEHLFIFYAEFVEQHEEMVFKFSTSSPEVEVIECGVQVLTDETNRICESCSEQVSEDCDDILFDDKSNGCESRVKIFKGYTMFLSLVFTFVMSLISSLLLYRILKKH</sequence>
<accession>A0A8D9CTG4</accession>
<proteinExistence type="predicted"/>
<name>A0A8D9CTG4_BRACM</name>